<dbReference type="KEGG" id="mflu:HZU40_30160"/>
<evidence type="ECO:0000259" key="2">
    <source>
        <dbReference type="Pfam" id="PF18702"/>
    </source>
</evidence>
<sequence>MRMWYHSGVRTMVFWLLVAAGVTGCGTSDHPAASSSPAVAAGAPGPVDPAGVARARSGLPAGYEVGALAEQAAPVTFWGFKPGWAATPEHCGALVDPGAGTPVRGWSASGPGGIIYAVVAGPGAQTAPPDGCAAWSLAGGHTDAAVTSVPAPGIAGTPTVAMSAVATTTVEGGTQTRMHADTVTAYLRDAYVASVTVVTDPGSVQQGLPPNIAPSLLAQVVSAVAG</sequence>
<dbReference type="EMBL" id="CP059894">
    <property type="protein sequence ID" value="QNJ92368.1"/>
    <property type="molecule type" value="Genomic_DNA"/>
</dbReference>
<dbReference type="Proteomes" id="UP000515498">
    <property type="component" value="Chromosome"/>
</dbReference>
<feature type="chain" id="PRO_5039259025" evidence="1">
    <location>
        <begin position="25"/>
        <end position="226"/>
    </location>
</feature>
<evidence type="ECO:0000256" key="1">
    <source>
        <dbReference type="SAM" id="SignalP"/>
    </source>
</evidence>
<dbReference type="AlphaFoldDB" id="A0A7G8PDF2"/>
<name>A0A7G8PDF2_9MYCO</name>
<evidence type="ECO:0000313" key="4">
    <source>
        <dbReference type="Proteomes" id="UP000515498"/>
    </source>
</evidence>
<feature type="signal peptide" evidence="1">
    <location>
        <begin position="1"/>
        <end position="24"/>
    </location>
</feature>
<dbReference type="PROSITE" id="PS51257">
    <property type="entry name" value="PROKAR_LIPOPROTEIN"/>
    <property type="match status" value="1"/>
</dbReference>
<feature type="domain" description="DUF5642" evidence="2">
    <location>
        <begin position="48"/>
        <end position="224"/>
    </location>
</feature>
<accession>A0A7G8PDF2</accession>
<organism evidence="3 4">
    <name type="scientific">Mycolicibacterium fluoranthenivorans</name>
    <dbReference type="NCBI Taxonomy" id="258505"/>
    <lineage>
        <taxon>Bacteria</taxon>
        <taxon>Bacillati</taxon>
        <taxon>Actinomycetota</taxon>
        <taxon>Actinomycetes</taxon>
        <taxon>Mycobacteriales</taxon>
        <taxon>Mycobacteriaceae</taxon>
        <taxon>Mycolicibacterium</taxon>
    </lineage>
</organism>
<protein>
    <submittedName>
        <fullName evidence="3">DUF5642 family protein</fullName>
    </submittedName>
</protein>
<dbReference type="Pfam" id="PF18702">
    <property type="entry name" value="DUF5642"/>
    <property type="match status" value="1"/>
</dbReference>
<reference evidence="3 4" key="1">
    <citation type="submission" date="2020-07" db="EMBL/GenBank/DDBJ databases">
        <title>Draft genome sequence of four isobutane-metabolizing strains capable of cometabolically degrading diverse ether contaminants.</title>
        <authorList>
            <person name="Chen W."/>
            <person name="Faulkner N."/>
            <person name="Smith C."/>
            <person name="Hyman M."/>
        </authorList>
    </citation>
    <scope>NUCLEOTIDE SEQUENCE [LARGE SCALE GENOMIC DNA]</scope>
    <source>
        <strain evidence="3 4">2A</strain>
    </source>
</reference>
<keyword evidence="1" id="KW-0732">Signal</keyword>
<gene>
    <name evidence="3" type="ORF">HZU40_30160</name>
</gene>
<evidence type="ECO:0000313" key="3">
    <source>
        <dbReference type="EMBL" id="QNJ92368.1"/>
    </source>
</evidence>
<proteinExistence type="predicted"/>
<dbReference type="InterPro" id="IPR041313">
    <property type="entry name" value="DUF5642"/>
</dbReference>
<dbReference type="RefSeq" id="WP_187096800.1">
    <property type="nucleotide sequence ID" value="NZ_CP059894.1"/>
</dbReference>